<dbReference type="AlphaFoldDB" id="D4L127"/>
<keyword evidence="1" id="KW-0812">Transmembrane</keyword>
<evidence type="ECO:0000313" key="3">
    <source>
        <dbReference type="Proteomes" id="UP000008953"/>
    </source>
</evidence>
<reference evidence="2 3" key="2">
    <citation type="submission" date="2010-03" db="EMBL/GenBank/DDBJ databases">
        <authorList>
            <person name="Pajon A."/>
        </authorList>
    </citation>
    <scope>NUCLEOTIDE SEQUENCE [LARGE SCALE GENOMIC DNA]</scope>
    <source>
        <strain evidence="2 3">XB6B4</strain>
    </source>
</reference>
<feature type="transmembrane region" description="Helical" evidence="1">
    <location>
        <begin position="12"/>
        <end position="32"/>
    </location>
</feature>
<name>D4L127_9FIRM</name>
<dbReference type="HOGENOM" id="CLU_3257294_0_0_9"/>
<sequence>MIWAIILQEYWILFNKCFIMIQFPFFVMKRVYQKNIVADRYG</sequence>
<evidence type="ECO:0000256" key="1">
    <source>
        <dbReference type="SAM" id="Phobius"/>
    </source>
</evidence>
<gene>
    <name evidence="2" type="ORF">RO1_29440</name>
</gene>
<organism evidence="2 3">
    <name type="scientific">Roseburia intestinalis XB6B4</name>
    <dbReference type="NCBI Taxonomy" id="718255"/>
    <lineage>
        <taxon>Bacteria</taxon>
        <taxon>Bacillati</taxon>
        <taxon>Bacillota</taxon>
        <taxon>Clostridia</taxon>
        <taxon>Lachnospirales</taxon>
        <taxon>Lachnospiraceae</taxon>
        <taxon>Roseburia</taxon>
    </lineage>
</organism>
<dbReference type="KEGG" id="rix:RO1_29440"/>
<evidence type="ECO:0000313" key="2">
    <source>
        <dbReference type="EMBL" id="CBL13317.1"/>
    </source>
</evidence>
<proteinExistence type="predicted"/>
<keyword evidence="1" id="KW-0472">Membrane</keyword>
<dbReference type="EMBL" id="FP929050">
    <property type="protein sequence ID" value="CBL13317.1"/>
    <property type="molecule type" value="Genomic_DNA"/>
</dbReference>
<reference evidence="2 3" key="1">
    <citation type="submission" date="2010-03" db="EMBL/GenBank/DDBJ databases">
        <title>The genome sequence of Roseburia intestinalis XB6B4.</title>
        <authorList>
            <consortium name="metaHIT consortium -- http://www.metahit.eu/"/>
            <person name="Pajon A."/>
            <person name="Turner K."/>
            <person name="Parkhill J."/>
            <person name="Bernalier A."/>
        </authorList>
    </citation>
    <scope>NUCLEOTIDE SEQUENCE [LARGE SCALE GENOMIC DNA]</scope>
    <source>
        <strain evidence="2 3">XB6B4</strain>
    </source>
</reference>
<dbReference type="Proteomes" id="UP000008953">
    <property type="component" value="Chromosome"/>
</dbReference>
<accession>D4L127</accession>
<protein>
    <submittedName>
        <fullName evidence="2">Uncharacterized protein</fullName>
    </submittedName>
</protein>
<keyword evidence="1" id="KW-1133">Transmembrane helix</keyword>